<accession>A0A9E7N820</accession>
<organism evidence="1 2">
    <name type="scientific">Natronosalvus rutilus</name>
    <dbReference type="NCBI Taxonomy" id="2953753"/>
    <lineage>
        <taxon>Archaea</taxon>
        <taxon>Methanobacteriati</taxon>
        <taxon>Methanobacteriota</taxon>
        <taxon>Stenosarchaea group</taxon>
        <taxon>Halobacteria</taxon>
        <taxon>Halobacteriales</taxon>
        <taxon>Natrialbaceae</taxon>
        <taxon>Natronosalvus</taxon>
    </lineage>
</organism>
<dbReference type="EMBL" id="CP100355">
    <property type="protein sequence ID" value="UTF53175.1"/>
    <property type="molecule type" value="Genomic_DNA"/>
</dbReference>
<evidence type="ECO:0000313" key="1">
    <source>
        <dbReference type="EMBL" id="UTF53175.1"/>
    </source>
</evidence>
<sequence length="228" mass="25078">MASPQAVLDRFADDVPYAPLADSFRSFDRPAGDEPLSMLATATAATDGGSATTSVVETVEETFLERGEVTSFSDVADLEPDDERLHEVFHADRKRRVFCEVAHVLANRPERSDIEALCSWAAEADVYRYDLDPVGDVSGVGPTSFQYLRQLAGIDTARPNAALESLLKSVAHESETAVVETSEPLRTLASCEWLSLTTTYRPLEIDRLAWWLEASDDKRARAVDPALE</sequence>
<proteinExistence type="predicted"/>
<keyword evidence="2" id="KW-1185">Reference proteome</keyword>
<protein>
    <submittedName>
        <fullName evidence="1">Uncharacterized protein</fullName>
    </submittedName>
</protein>
<gene>
    <name evidence="1" type="ORF">NGM29_15580</name>
</gene>
<dbReference type="RefSeq" id="WP_254157399.1">
    <property type="nucleotide sequence ID" value="NZ_CP100355.1"/>
</dbReference>
<reference evidence="1" key="1">
    <citation type="submission" date="2022-06" db="EMBL/GenBank/DDBJ databases">
        <title>Diverse halophilic archaea isolated from saline environments.</title>
        <authorList>
            <person name="Cui H.-L."/>
        </authorList>
    </citation>
    <scope>NUCLEOTIDE SEQUENCE</scope>
    <source>
        <strain evidence="1">WLHS1</strain>
    </source>
</reference>
<dbReference type="GeneID" id="73291496"/>
<name>A0A9E7N820_9EURY</name>
<dbReference type="KEGG" id="sawl:NGM29_15580"/>
<dbReference type="Proteomes" id="UP001056855">
    <property type="component" value="Chromosome"/>
</dbReference>
<dbReference type="AlphaFoldDB" id="A0A9E7N820"/>
<evidence type="ECO:0000313" key="2">
    <source>
        <dbReference type="Proteomes" id="UP001056855"/>
    </source>
</evidence>